<evidence type="ECO:0000313" key="3">
    <source>
        <dbReference type="Proteomes" id="UP000024404"/>
    </source>
</evidence>
<dbReference type="EMBL" id="CMVM020000065">
    <property type="status" value="NOT_ANNOTATED_CDS"/>
    <property type="molecule type" value="Genomic_DNA"/>
</dbReference>
<accession>A0A8R1TP11</accession>
<evidence type="ECO:0000313" key="2">
    <source>
        <dbReference type="EnsemblMetazoa" id="OVOC2035.1"/>
    </source>
</evidence>
<reference evidence="3" key="1">
    <citation type="submission" date="2013-10" db="EMBL/GenBank/DDBJ databases">
        <title>Genome sequencing of Onchocerca volvulus.</title>
        <authorList>
            <person name="Cotton J."/>
            <person name="Tsai J."/>
            <person name="Stanley E."/>
            <person name="Tracey A."/>
            <person name="Holroyd N."/>
            <person name="Lustigman S."/>
            <person name="Berriman M."/>
        </authorList>
    </citation>
    <scope>NUCLEOTIDE SEQUENCE</scope>
</reference>
<protein>
    <submittedName>
        <fullName evidence="2">Uncharacterized protein</fullName>
    </submittedName>
</protein>
<dbReference type="EnsemblMetazoa" id="OVOC2035.1">
    <property type="protein sequence ID" value="OVOC2035.1"/>
    <property type="gene ID" value="WBGene00238844"/>
</dbReference>
<feature type="compositionally biased region" description="Basic and acidic residues" evidence="1">
    <location>
        <begin position="11"/>
        <end position="45"/>
    </location>
</feature>
<evidence type="ECO:0000256" key="1">
    <source>
        <dbReference type="SAM" id="MobiDB-lite"/>
    </source>
</evidence>
<reference evidence="2" key="2">
    <citation type="submission" date="2022-06" db="UniProtKB">
        <authorList>
            <consortium name="EnsemblMetazoa"/>
        </authorList>
    </citation>
    <scope>IDENTIFICATION</scope>
</reference>
<sequence length="334" mass="38473">MFAPDGSLIKKKNDTEKNAKRIEISKIDDRNGSEGNEENLRDIRAADGPLINDDYDSYPDENNVRNREESKIEANFLRRNMHDNRNNAKLQSTELIDNDDNNIITSSLSNLFPSNNVETAITATGAIKPKLKSSTATRLRVLITDEKDTSAEKYENFDLASKTEDGKPHRIFPRSDQSSVQVNPSIEQILENENIVELSAWQKINSRSLHRTTIHPNVHFIVRDGEIDRSEVASSIKFKTAPRANFLPKKKDEFALEEHESAQDLINLAQKLQPKNLIFDGQHEKLQQQQQQQQKQQQQLLQYQQQPQQQYKQSILFVNFYKIDSNISRIFINV</sequence>
<dbReference type="Proteomes" id="UP000024404">
    <property type="component" value="Unassembled WGS sequence"/>
</dbReference>
<name>A0A8R1TP11_ONCVO</name>
<dbReference type="AlphaFoldDB" id="A0A8R1TP11"/>
<keyword evidence="3" id="KW-1185">Reference proteome</keyword>
<feature type="region of interest" description="Disordered" evidence="1">
    <location>
        <begin position="1"/>
        <end position="67"/>
    </location>
</feature>
<dbReference type="OMA" id="YETEMEY"/>
<proteinExistence type="predicted"/>
<organism evidence="2 3">
    <name type="scientific">Onchocerca volvulus</name>
    <dbReference type="NCBI Taxonomy" id="6282"/>
    <lineage>
        <taxon>Eukaryota</taxon>
        <taxon>Metazoa</taxon>
        <taxon>Ecdysozoa</taxon>
        <taxon>Nematoda</taxon>
        <taxon>Chromadorea</taxon>
        <taxon>Rhabditida</taxon>
        <taxon>Spirurina</taxon>
        <taxon>Spiruromorpha</taxon>
        <taxon>Filarioidea</taxon>
        <taxon>Onchocercidae</taxon>
        <taxon>Onchocerca</taxon>
    </lineage>
</organism>